<feature type="chain" id="PRO_5047247762" evidence="1">
    <location>
        <begin position="20"/>
        <end position="203"/>
    </location>
</feature>
<feature type="signal peptide" evidence="1">
    <location>
        <begin position="1"/>
        <end position="19"/>
    </location>
</feature>
<keyword evidence="1" id="KW-0732">Signal</keyword>
<protein>
    <submittedName>
        <fullName evidence="2">Uncharacterized protein</fullName>
    </submittedName>
</protein>
<evidence type="ECO:0000313" key="3">
    <source>
        <dbReference type="Proteomes" id="UP001456524"/>
    </source>
</evidence>
<proteinExistence type="predicted"/>
<evidence type="ECO:0000256" key="1">
    <source>
        <dbReference type="SAM" id="SignalP"/>
    </source>
</evidence>
<sequence length="203" mass="22762">MQSPLCLPWILTRLIQALGWSDDLASYLQSRPIQIPYLSFLWAQLVFETLDPWLAANQTRSLKRTKKDIDELLGRLPTTIGEGYETALSLTPDAVFLRKALGLIMAAKEPLTISQLNVAMEISEHTELQCLETSRTCRNSTRISSLQKIVRDPYCILGVSHEGSSFVGVLVNIAGRHIGSNESGSFFRRRPIRLHTQLSSLQP</sequence>
<comment type="caution">
    <text evidence="2">The sequence shown here is derived from an EMBL/GenBank/DDBJ whole genome shotgun (WGS) entry which is preliminary data.</text>
</comment>
<name>A0ABR1XKR8_9PEZI</name>
<dbReference type="Proteomes" id="UP001456524">
    <property type="component" value="Unassembled WGS sequence"/>
</dbReference>
<evidence type="ECO:0000313" key="2">
    <source>
        <dbReference type="EMBL" id="KAK8159340.1"/>
    </source>
</evidence>
<keyword evidence="3" id="KW-1185">Reference proteome</keyword>
<gene>
    <name evidence="2" type="ORF">IWX90DRAFT_298201</name>
</gene>
<reference evidence="2 3" key="1">
    <citation type="journal article" date="2022" name="G3 (Bethesda)">
        <title>Enemy or ally: a genomic approach to elucidate the lifestyle of Phyllosticta citrichinaensis.</title>
        <authorList>
            <person name="Buijs V.A."/>
            <person name="Groenewald J.Z."/>
            <person name="Haridas S."/>
            <person name="LaButti K.M."/>
            <person name="Lipzen A."/>
            <person name="Martin F.M."/>
            <person name="Barry K."/>
            <person name="Grigoriev I.V."/>
            <person name="Crous P.W."/>
            <person name="Seidl M.F."/>
        </authorList>
    </citation>
    <scope>NUCLEOTIDE SEQUENCE [LARGE SCALE GENOMIC DNA]</scope>
    <source>
        <strain evidence="2 3">CBS 129764</strain>
    </source>
</reference>
<organism evidence="2 3">
    <name type="scientific">Phyllosticta citrichinensis</name>
    <dbReference type="NCBI Taxonomy" id="1130410"/>
    <lineage>
        <taxon>Eukaryota</taxon>
        <taxon>Fungi</taxon>
        <taxon>Dikarya</taxon>
        <taxon>Ascomycota</taxon>
        <taxon>Pezizomycotina</taxon>
        <taxon>Dothideomycetes</taxon>
        <taxon>Dothideomycetes incertae sedis</taxon>
        <taxon>Botryosphaeriales</taxon>
        <taxon>Phyllostictaceae</taxon>
        <taxon>Phyllosticta</taxon>
    </lineage>
</organism>
<accession>A0ABR1XKR8</accession>
<dbReference type="EMBL" id="JBBWUH010000008">
    <property type="protein sequence ID" value="KAK8159340.1"/>
    <property type="molecule type" value="Genomic_DNA"/>
</dbReference>